<reference evidence="3" key="1">
    <citation type="submission" date="2021-01" db="UniProtKB">
        <authorList>
            <consortium name="EnsemblPlants"/>
        </authorList>
    </citation>
    <scope>IDENTIFICATION</scope>
</reference>
<accession>A0A7N0SVE6</accession>
<dbReference type="GO" id="GO:0003723">
    <property type="term" value="F:RNA binding"/>
    <property type="evidence" value="ECO:0007669"/>
    <property type="project" value="InterPro"/>
</dbReference>
<dbReference type="InterPro" id="IPR046960">
    <property type="entry name" value="PPR_At4g14850-like_plant"/>
</dbReference>
<organism evidence="3 4">
    <name type="scientific">Kalanchoe fedtschenkoi</name>
    <name type="common">Lavender scallops</name>
    <name type="synonym">South American air plant</name>
    <dbReference type="NCBI Taxonomy" id="63787"/>
    <lineage>
        <taxon>Eukaryota</taxon>
        <taxon>Viridiplantae</taxon>
        <taxon>Streptophyta</taxon>
        <taxon>Embryophyta</taxon>
        <taxon>Tracheophyta</taxon>
        <taxon>Spermatophyta</taxon>
        <taxon>Magnoliopsida</taxon>
        <taxon>eudicotyledons</taxon>
        <taxon>Gunneridae</taxon>
        <taxon>Pentapetalae</taxon>
        <taxon>Saxifragales</taxon>
        <taxon>Crassulaceae</taxon>
        <taxon>Kalanchoe</taxon>
    </lineage>
</organism>
<dbReference type="InterPro" id="IPR002885">
    <property type="entry name" value="PPR_rpt"/>
</dbReference>
<protein>
    <recommendedName>
        <fullName evidence="5">Pentatricopeptide repeat-containing protein</fullName>
    </recommendedName>
</protein>
<name>A0A7N0SVE6_KALFE</name>
<dbReference type="PANTHER" id="PTHR47926:SF372">
    <property type="entry name" value="PENTATRICOPEPTIDE REPEAT-CONTAINING PROTEIN"/>
    <property type="match status" value="1"/>
</dbReference>
<dbReference type="EnsemblPlants" id="Kaladp0003s0083.1.v1.1">
    <property type="protein sequence ID" value="Kaladp0003s0083.1.v1.1"/>
    <property type="gene ID" value="Kaladp0003s0083.v1.1"/>
</dbReference>
<dbReference type="GO" id="GO:0099402">
    <property type="term" value="P:plant organ development"/>
    <property type="evidence" value="ECO:0007669"/>
    <property type="project" value="UniProtKB-ARBA"/>
</dbReference>
<dbReference type="Gene3D" id="1.25.40.10">
    <property type="entry name" value="Tetratricopeptide repeat domain"/>
    <property type="match status" value="2"/>
</dbReference>
<feature type="repeat" description="PPR" evidence="2">
    <location>
        <begin position="6"/>
        <end position="40"/>
    </location>
</feature>
<dbReference type="Pfam" id="PF13041">
    <property type="entry name" value="PPR_2"/>
    <property type="match status" value="1"/>
</dbReference>
<dbReference type="InterPro" id="IPR011990">
    <property type="entry name" value="TPR-like_helical_dom_sf"/>
</dbReference>
<sequence length="305" mass="34453">MVGFQDLVTSNSLLAAYSVHQQGALAMKTFMDMQVNGFEPDVYTFTIELPHSLPIGFECGSDNSTISGRCFEHTQVHGYARSRSLGTLILSGFSQNGLSENALKCFKRMLSELLKLISMHFLLFSEHARTWHHFNWVNKFIAGQTKMRNDLFDYVTSSLIFMYCTCGCIEDARKAFDETPQDTAIIWNSIIFGYAQHGQGYTALDLFYSMRDRLVKQDHITFVAVLTACSHIGLLDEGCSFLSSMESDYGIPPRMEHYACAVDLCGRAGRLDWAEALIKRMPFEPDATPWHILTYGVISIPHCLF</sequence>
<dbReference type="PANTHER" id="PTHR47926">
    <property type="entry name" value="PENTATRICOPEPTIDE REPEAT-CONTAINING PROTEIN"/>
    <property type="match status" value="1"/>
</dbReference>
<dbReference type="NCBIfam" id="TIGR00756">
    <property type="entry name" value="PPR"/>
    <property type="match status" value="1"/>
</dbReference>
<dbReference type="Gramene" id="Kaladp0003s0083.1.v1.1">
    <property type="protein sequence ID" value="Kaladp0003s0083.1.v1.1"/>
    <property type="gene ID" value="Kaladp0003s0083.v1.1"/>
</dbReference>
<proteinExistence type="predicted"/>
<evidence type="ECO:0000256" key="2">
    <source>
        <dbReference type="PROSITE-ProRule" id="PRU00708"/>
    </source>
</evidence>
<keyword evidence="4" id="KW-1185">Reference proteome</keyword>
<dbReference type="FunFam" id="1.25.40.10:FF:000158">
    <property type="entry name" value="pentatricopeptide repeat-containing protein At2g33680"/>
    <property type="match status" value="1"/>
</dbReference>
<dbReference type="GO" id="GO:0009451">
    <property type="term" value="P:RNA modification"/>
    <property type="evidence" value="ECO:0007669"/>
    <property type="project" value="InterPro"/>
</dbReference>
<dbReference type="PROSITE" id="PS51375">
    <property type="entry name" value="PPR"/>
    <property type="match status" value="1"/>
</dbReference>
<dbReference type="AlphaFoldDB" id="A0A7N0SVE6"/>
<dbReference type="Proteomes" id="UP000594263">
    <property type="component" value="Unplaced"/>
</dbReference>
<evidence type="ECO:0000313" key="4">
    <source>
        <dbReference type="Proteomes" id="UP000594263"/>
    </source>
</evidence>
<dbReference type="OMA" id="EHARTWH"/>
<keyword evidence="1" id="KW-0677">Repeat</keyword>
<evidence type="ECO:0008006" key="5">
    <source>
        <dbReference type="Google" id="ProtNLM"/>
    </source>
</evidence>
<evidence type="ECO:0000256" key="1">
    <source>
        <dbReference type="ARBA" id="ARBA00022737"/>
    </source>
</evidence>
<evidence type="ECO:0000313" key="3">
    <source>
        <dbReference type="EnsemblPlants" id="Kaladp0003s0083.1.v1.1"/>
    </source>
</evidence>
<dbReference type="Pfam" id="PF01535">
    <property type="entry name" value="PPR"/>
    <property type="match status" value="5"/>
</dbReference>